<dbReference type="InterPro" id="IPR005828">
    <property type="entry name" value="MFS_sugar_transport-like"/>
</dbReference>
<evidence type="ECO:0000313" key="6">
    <source>
        <dbReference type="EMBL" id="KOB79379.1"/>
    </source>
</evidence>
<evidence type="ECO:0000256" key="3">
    <source>
        <dbReference type="ARBA" id="ARBA00022989"/>
    </source>
</evidence>
<dbReference type="Proteomes" id="UP000037510">
    <property type="component" value="Unassembled WGS sequence"/>
</dbReference>
<dbReference type="AlphaFoldDB" id="A0A0L7LVH1"/>
<feature type="transmembrane region" description="Helical" evidence="5">
    <location>
        <begin position="286"/>
        <end position="305"/>
    </location>
</feature>
<evidence type="ECO:0000256" key="1">
    <source>
        <dbReference type="ARBA" id="ARBA00004141"/>
    </source>
</evidence>
<name>A0A0L7LVH1_OPEBR</name>
<keyword evidence="7" id="KW-1185">Reference proteome</keyword>
<feature type="transmembrane region" description="Helical" evidence="5">
    <location>
        <begin position="258"/>
        <end position="279"/>
    </location>
</feature>
<dbReference type="GO" id="GO:0022857">
    <property type="term" value="F:transmembrane transporter activity"/>
    <property type="evidence" value="ECO:0007669"/>
    <property type="project" value="InterPro"/>
</dbReference>
<keyword evidence="2 5" id="KW-0812">Transmembrane</keyword>
<gene>
    <name evidence="6" type="ORF">OBRU01_00259</name>
</gene>
<organism evidence="6 7">
    <name type="scientific">Operophtera brumata</name>
    <name type="common">Winter moth</name>
    <name type="synonym">Phalaena brumata</name>
    <dbReference type="NCBI Taxonomy" id="104452"/>
    <lineage>
        <taxon>Eukaryota</taxon>
        <taxon>Metazoa</taxon>
        <taxon>Ecdysozoa</taxon>
        <taxon>Arthropoda</taxon>
        <taxon>Hexapoda</taxon>
        <taxon>Insecta</taxon>
        <taxon>Pterygota</taxon>
        <taxon>Neoptera</taxon>
        <taxon>Endopterygota</taxon>
        <taxon>Lepidoptera</taxon>
        <taxon>Glossata</taxon>
        <taxon>Ditrysia</taxon>
        <taxon>Geometroidea</taxon>
        <taxon>Geometridae</taxon>
        <taxon>Larentiinae</taxon>
        <taxon>Operophtera</taxon>
    </lineage>
</organism>
<reference evidence="6 7" key="1">
    <citation type="journal article" date="2015" name="Genome Biol. Evol.">
        <title>The genome of winter moth (Operophtera brumata) provides a genomic perspective on sexual dimorphism and phenology.</title>
        <authorList>
            <person name="Derks M.F."/>
            <person name="Smit S."/>
            <person name="Salis L."/>
            <person name="Schijlen E."/>
            <person name="Bossers A."/>
            <person name="Mateman C."/>
            <person name="Pijl A.S."/>
            <person name="de Ridder D."/>
            <person name="Groenen M.A."/>
            <person name="Visser M.E."/>
            <person name="Megens H.J."/>
        </authorList>
    </citation>
    <scope>NUCLEOTIDE SEQUENCE [LARGE SCALE GENOMIC DNA]</scope>
    <source>
        <strain evidence="6">WM2013NL</strain>
        <tissue evidence="6">Head and thorax</tissue>
    </source>
</reference>
<accession>A0A0L7LVH1</accession>
<evidence type="ECO:0000256" key="4">
    <source>
        <dbReference type="ARBA" id="ARBA00023136"/>
    </source>
</evidence>
<sequence>MVNQNGLDDVLAKFRMFGRYHFQVMVLFCLAYASNSFYVSNYIFAAEETGYRIGRKNALVMTGLAGGVIGLARSFTTWYWLYIALEFLESAIGDSCSPAYILNIEIVATKKRVIYYNLCAIGYVLGSVLLPLAAWSVPYWRNYLRVIYTPALLFFFYTYLIDESPRWLLTRGKKDEAVAIVQKIADKNKVKLDHGALDKFLTVEREEKGVDLVSLLKMTFGSQALLKRFLICIVWWSTSTFVGYGLMINSVSLQGNKYVNYALVSIIDLPGNFIIMYILTNYKRRNPLIVSFFCGAVLCFIQPFLPTHLPWLSVMVYMVSKLMCSFYFGITYMYTSELFPTYTRNSMHALCSSLGRIGSIIAPQTPLLYSLLAKGNGIQSTILVWWISTSLCNLVPAGAITFLAPDSADTSLPDTVRQAEAVGTKIKGIDNIAMTQDIQTIDKQNGVPKDSKLGLDNLAMMQEIEGKGRIKNS</sequence>
<protein>
    <submittedName>
        <fullName evidence="6">Organic cation transporter</fullName>
    </submittedName>
</protein>
<evidence type="ECO:0000256" key="5">
    <source>
        <dbReference type="SAM" id="Phobius"/>
    </source>
</evidence>
<dbReference type="SUPFAM" id="SSF103473">
    <property type="entry name" value="MFS general substrate transporter"/>
    <property type="match status" value="1"/>
</dbReference>
<feature type="transmembrane region" description="Helical" evidence="5">
    <location>
        <begin position="57"/>
        <end position="75"/>
    </location>
</feature>
<dbReference type="Gene3D" id="1.20.1250.20">
    <property type="entry name" value="MFS general substrate transporter like domains"/>
    <property type="match status" value="1"/>
</dbReference>
<keyword evidence="4 5" id="KW-0472">Membrane</keyword>
<dbReference type="STRING" id="104452.A0A0L7LVH1"/>
<evidence type="ECO:0000313" key="7">
    <source>
        <dbReference type="Proteomes" id="UP000037510"/>
    </source>
</evidence>
<dbReference type="EMBL" id="JTDY01000022">
    <property type="protein sequence ID" value="KOB79379.1"/>
    <property type="molecule type" value="Genomic_DNA"/>
</dbReference>
<feature type="transmembrane region" description="Helical" evidence="5">
    <location>
        <begin position="311"/>
        <end position="334"/>
    </location>
</feature>
<evidence type="ECO:0000256" key="2">
    <source>
        <dbReference type="ARBA" id="ARBA00022692"/>
    </source>
</evidence>
<feature type="transmembrane region" description="Helical" evidence="5">
    <location>
        <begin position="225"/>
        <end position="246"/>
    </location>
</feature>
<keyword evidence="3 5" id="KW-1133">Transmembrane helix</keyword>
<dbReference type="GO" id="GO:0016020">
    <property type="term" value="C:membrane"/>
    <property type="evidence" value="ECO:0007669"/>
    <property type="project" value="UniProtKB-SubCell"/>
</dbReference>
<dbReference type="InterPro" id="IPR036259">
    <property type="entry name" value="MFS_trans_sf"/>
</dbReference>
<feature type="transmembrane region" description="Helical" evidence="5">
    <location>
        <begin position="143"/>
        <end position="161"/>
    </location>
</feature>
<comment type="subcellular location">
    <subcellularLocation>
        <location evidence="1">Membrane</location>
        <topology evidence="1">Multi-pass membrane protein</topology>
    </subcellularLocation>
</comment>
<dbReference type="Pfam" id="PF00083">
    <property type="entry name" value="Sugar_tr"/>
    <property type="match status" value="1"/>
</dbReference>
<feature type="transmembrane region" description="Helical" evidence="5">
    <location>
        <begin position="20"/>
        <end position="45"/>
    </location>
</feature>
<proteinExistence type="predicted"/>
<feature type="transmembrane region" description="Helical" evidence="5">
    <location>
        <begin position="114"/>
        <end position="137"/>
    </location>
</feature>
<dbReference type="PANTHER" id="PTHR24064">
    <property type="entry name" value="SOLUTE CARRIER FAMILY 22 MEMBER"/>
    <property type="match status" value="1"/>
</dbReference>
<comment type="caution">
    <text evidence="6">The sequence shown here is derived from an EMBL/GenBank/DDBJ whole genome shotgun (WGS) entry which is preliminary data.</text>
</comment>